<evidence type="ECO:0000313" key="3">
    <source>
        <dbReference type="EMBL" id="MBY8886551.1"/>
    </source>
</evidence>
<feature type="region of interest" description="Disordered" evidence="1">
    <location>
        <begin position="238"/>
        <end position="259"/>
    </location>
</feature>
<feature type="compositionally biased region" description="Low complexity" evidence="1">
    <location>
        <begin position="50"/>
        <end position="59"/>
    </location>
</feature>
<dbReference type="RefSeq" id="WP_222978828.1">
    <property type="nucleotide sequence ID" value="NZ_JAINVZ010000010.1"/>
</dbReference>
<keyword evidence="2" id="KW-1133">Transmembrane helix</keyword>
<feature type="compositionally biased region" description="Pro residues" evidence="1">
    <location>
        <begin position="60"/>
        <end position="71"/>
    </location>
</feature>
<feature type="compositionally biased region" description="Pro residues" evidence="1">
    <location>
        <begin position="1"/>
        <end position="18"/>
    </location>
</feature>
<feature type="compositionally biased region" description="Polar residues" evidence="1">
    <location>
        <begin position="241"/>
        <end position="253"/>
    </location>
</feature>
<feature type="transmembrane region" description="Helical" evidence="2">
    <location>
        <begin position="98"/>
        <end position="117"/>
    </location>
</feature>
<dbReference type="Proteomes" id="UP001198565">
    <property type="component" value="Unassembled WGS sequence"/>
</dbReference>
<accession>A0ABS7QTN2</accession>
<feature type="compositionally biased region" description="Low complexity" evidence="1">
    <location>
        <begin position="28"/>
        <end position="41"/>
    </location>
</feature>
<gene>
    <name evidence="3" type="ORF">K7472_17005</name>
</gene>
<proteinExistence type="predicted"/>
<organism evidence="3 4">
    <name type="scientific">Streptantibioticus parmotrematis</name>
    <dbReference type="NCBI Taxonomy" id="2873249"/>
    <lineage>
        <taxon>Bacteria</taxon>
        <taxon>Bacillati</taxon>
        <taxon>Actinomycetota</taxon>
        <taxon>Actinomycetes</taxon>
        <taxon>Kitasatosporales</taxon>
        <taxon>Streptomycetaceae</taxon>
        <taxon>Streptantibioticus</taxon>
    </lineage>
</organism>
<dbReference type="EMBL" id="JAINVZ010000010">
    <property type="protein sequence ID" value="MBY8886551.1"/>
    <property type="molecule type" value="Genomic_DNA"/>
</dbReference>
<keyword evidence="2" id="KW-0812">Transmembrane</keyword>
<keyword evidence="2" id="KW-0472">Membrane</keyword>
<sequence length="327" mass="31868">MSYNQPPPNPYGGQPPQPGYGGQPPQPGYGAQPPQPGYGYPQQPPPPQQPYGYPQQGAPQPGPYGQPPQPNPYGQQPGWGGPQVPPPPVPPKKNTGKVVAIIAAVVVVVGGGIAIAVNASGGSSGDTAKGGSGGTSGSSGGGGGTSSVKYKLVLPDSLPGGYAAVPNQSSQSQSDQQAKAAVLFSGVSGGTAVSKSYTAGTTSMSVVGSYGSVSDPASAVDGTFTALKASMAASNSGSSGFTMTGQGSPQQESPAGLPSGSVMKCQSFAITGSGAGSGSTIPVCVWADSSDEGEVVPIQMTPGGAMSLSDSASLAAKIKQAAEVKAS</sequence>
<protein>
    <submittedName>
        <fullName evidence="3">Uncharacterized protein</fullName>
    </submittedName>
</protein>
<keyword evidence="4" id="KW-1185">Reference proteome</keyword>
<evidence type="ECO:0000313" key="4">
    <source>
        <dbReference type="Proteomes" id="UP001198565"/>
    </source>
</evidence>
<feature type="region of interest" description="Disordered" evidence="1">
    <location>
        <begin position="118"/>
        <end position="148"/>
    </location>
</feature>
<feature type="compositionally biased region" description="Gly residues" evidence="1">
    <location>
        <begin position="122"/>
        <end position="145"/>
    </location>
</feature>
<name>A0ABS7QTN2_9ACTN</name>
<comment type="caution">
    <text evidence="3">The sequence shown here is derived from an EMBL/GenBank/DDBJ whole genome shotgun (WGS) entry which is preliminary data.</text>
</comment>
<feature type="region of interest" description="Disordered" evidence="1">
    <location>
        <begin position="1"/>
        <end position="91"/>
    </location>
</feature>
<reference evidence="3 4" key="1">
    <citation type="submission" date="2021-08" db="EMBL/GenBank/DDBJ databases">
        <title>Streptomyces sp. PTM05 isolated from lichen.</title>
        <authorList>
            <person name="Somphong A."/>
            <person name="Phongsopitanun W."/>
            <person name="Tanasupawat S."/>
        </authorList>
    </citation>
    <scope>NUCLEOTIDE SEQUENCE [LARGE SCALE GENOMIC DNA]</scope>
    <source>
        <strain evidence="3 4">Ptm05</strain>
    </source>
</reference>
<evidence type="ECO:0000256" key="2">
    <source>
        <dbReference type="SAM" id="Phobius"/>
    </source>
</evidence>
<evidence type="ECO:0000256" key="1">
    <source>
        <dbReference type="SAM" id="MobiDB-lite"/>
    </source>
</evidence>